<organism evidence="2 3">
    <name type="scientific">Neolentinus lepideus HHB14362 ss-1</name>
    <dbReference type="NCBI Taxonomy" id="1314782"/>
    <lineage>
        <taxon>Eukaryota</taxon>
        <taxon>Fungi</taxon>
        <taxon>Dikarya</taxon>
        <taxon>Basidiomycota</taxon>
        <taxon>Agaricomycotina</taxon>
        <taxon>Agaricomycetes</taxon>
        <taxon>Gloeophyllales</taxon>
        <taxon>Gloeophyllaceae</taxon>
        <taxon>Neolentinus</taxon>
    </lineage>
</organism>
<name>A0A165R9Y3_9AGAM</name>
<dbReference type="InParanoid" id="A0A165R9Y3"/>
<dbReference type="AlphaFoldDB" id="A0A165R9Y3"/>
<keyword evidence="3" id="KW-1185">Reference proteome</keyword>
<evidence type="ECO:0000313" key="3">
    <source>
        <dbReference type="Proteomes" id="UP000076761"/>
    </source>
</evidence>
<feature type="region of interest" description="Disordered" evidence="1">
    <location>
        <begin position="1"/>
        <end position="26"/>
    </location>
</feature>
<gene>
    <name evidence="2" type="ORF">NEOLEDRAFT_1243110</name>
</gene>
<accession>A0A165R9Y3</accession>
<evidence type="ECO:0000313" key="2">
    <source>
        <dbReference type="EMBL" id="KZT23507.1"/>
    </source>
</evidence>
<protein>
    <submittedName>
        <fullName evidence="2">Uncharacterized protein</fullName>
    </submittedName>
</protein>
<feature type="compositionally biased region" description="Polar residues" evidence="1">
    <location>
        <begin position="1"/>
        <end position="15"/>
    </location>
</feature>
<dbReference type="EMBL" id="KV425584">
    <property type="protein sequence ID" value="KZT23507.1"/>
    <property type="molecule type" value="Genomic_DNA"/>
</dbReference>
<evidence type="ECO:0000256" key="1">
    <source>
        <dbReference type="SAM" id="MobiDB-lite"/>
    </source>
</evidence>
<dbReference type="Proteomes" id="UP000076761">
    <property type="component" value="Unassembled WGS sequence"/>
</dbReference>
<sequence>MEVVTSTTLEPVTTDLSERQETVPPRPSLYFANQNRSTPAASHHQALIAGHGSSKAIIRAGTDPRVGRVADGDVGHLSWLIVINRHIQGTTQNSKPTSQVAQMGITKTTAVARLCTMGGDIRRKDYIRQGQAMGEYGGDG</sequence>
<proteinExistence type="predicted"/>
<reference evidence="2 3" key="1">
    <citation type="journal article" date="2016" name="Mol. Biol. Evol.">
        <title>Comparative Genomics of Early-Diverging Mushroom-Forming Fungi Provides Insights into the Origins of Lignocellulose Decay Capabilities.</title>
        <authorList>
            <person name="Nagy L.G."/>
            <person name="Riley R."/>
            <person name="Tritt A."/>
            <person name="Adam C."/>
            <person name="Daum C."/>
            <person name="Floudas D."/>
            <person name="Sun H."/>
            <person name="Yadav J.S."/>
            <person name="Pangilinan J."/>
            <person name="Larsson K.H."/>
            <person name="Matsuura K."/>
            <person name="Barry K."/>
            <person name="Labutti K."/>
            <person name="Kuo R."/>
            <person name="Ohm R.A."/>
            <person name="Bhattacharya S.S."/>
            <person name="Shirouzu T."/>
            <person name="Yoshinaga Y."/>
            <person name="Martin F.M."/>
            <person name="Grigoriev I.V."/>
            <person name="Hibbett D.S."/>
        </authorList>
    </citation>
    <scope>NUCLEOTIDE SEQUENCE [LARGE SCALE GENOMIC DNA]</scope>
    <source>
        <strain evidence="2 3">HHB14362 ss-1</strain>
    </source>
</reference>